<dbReference type="Gene3D" id="3.40.50.300">
    <property type="entry name" value="P-loop containing nucleotide triphosphate hydrolases"/>
    <property type="match status" value="1"/>
</dbReference>
<evidence type="ECO:0000313" key="6">
    <source>
        <dbReference type="Proteomes" id="UP001341281"/>
    </source>
</evidence>
<dbReference type="GO" id="GO:0008146">
    <property type="term" value="F:sulfotransferase activity"/>
    <property type="evidence" value="ECO:0007669"/>
    <property type="project" value="InterPro"/>
</dbReference>
<name>A0AAQ3X6E8_PASNO</name>
<evidence type="ECO:0000256" key="2">
    <source>
        <dbReference type="ARBA" id="ARBA00022679"/>
    </source>
</evidence>
<proteinExistence type="inferred from homology"/>
<evidence type="ECO:0000313" key="5">
    <source>
        <dbReference type="EMBL" id="WVZ86471.1"/>
    </source>
</evidence>
<evidence type="ECO:0000256" key="1">
    <source>
        <dbReference type="ARBA" id="ARBA00005771"/>
    </source>
</evidence>
<reference evidence="5 6" key="1">
    <citation type="submission" date="2024-02" db="EMBL/GenBank/DDBJ databases">
        <title>High-quality chromosome-scale genome assembly of Pensacola bahiagrass (Paspalum notatum Flugge var. saurae).</title>
        <authorList>
            <person name="Vega J.M."/>
            <person name="Podio M."/>
            <person name="Orjuela J."/>
            <person name="Siena L.A."/>
            <person name="Pessino S.C."/>
            <person name="Combes M.C."/>
            <person name="Mariac C."/>
            <person name="Albertini E."/>
            <person name="Pupilli F."/>
            <person name="Ortiz J.P.A."/>
            <person name="Leblanc O."/>
        </authorList>
    </citation>
    <scope>NUCLEOTIDE SEQUENCE [LARGE SCALE GENOMIC DNA]</scope>
    <source>
        <strain evidence="5">R1</strain>
        <tissue evidence="5">Leaf</tissue>
    </source>
</reference>
<sequence length="375" mass="41937">MLGKIRDRVAVVSKPNIPSLCTMSHTITTQSFPSQQVDKEADAEAETDPELYEHFANIVSSLPSSNGMSRLPLYRHEQGWYLHQMAMVGAMVADSCFTARPSDVLVATAPKAGTTWLKALLYAVVQRRDHPVDAADHPFNSLGPHECVKFLEMQLFTCNRIPNLDKLPDPRLFSTHLPFVALPKTVVSSGCKIVYVCREPKDNLISMWQMANKAKAKHGVEPMPIEAAVEFFCDGLMPFGPYWDHVLGYWRAHLAHPDQVLFFKYEEMQRDPAAHVRKLAEFVGCPFRDGAEDDDDDDDDAVVDAIVRLCSFDHLSGLEVTKRGETNLGVVGQVDNTTFFRRGGVGDWANHMSPEMARRVDEITEAKFKDSGLSV</sequence>
<dbReference type="Proteomes" id="UP001341281">
    <property type="component" value="Chromosome 07"/>
</dbReference>
<dbReference type="InterPro" id="IPR000863">
    <property type="entry name" value="Sulfotransferase_dom"/>
</dbReference>
<keyword evidence="6" id="KW-1185">Reference proteome</keyword>
<dbReference type="EC" id="2.8.2.-" evidence="3"/>
<dbReference type="AlphaFoldDB" id="A0AAQ3X6E8"/>
<dbReference type="Pfam" id="PF00685">
    <property type="entry name" value="Sulfotransfer_1"/>
    <property type="match status" value="1"/>
</dbReference>
<keyword evidence="2 3" id="KW-0808">Transferase</keyword>
<dbReference type="InterPro" id="IPR027417">
    <property type="entry name" value="P-loop_NTPase"/>
</dbReference>
<organism evidence="5 6">
    <name type="scientific">Paspalum notatum var. saurae</name>
    <dbReference type="NCBI Taxonomy" id="547442"/>
    <lineage>
        <taxon>Eukaryota</taxon>
        <taxon>Viridiplantae</taxon>
        <taxon>Streptophyta</taxon>
        <taxon>Embryophyta</taxon>
        <taxon>Tracheophyta</taxon>
        <taxon>Spermatophyta</taxon>
        <taxon>Magnoliopsida</taxon>
        <taxon>Liliopsida</taxon>
        <taxon>Poales</taxon>
        <taxon>Poaceae</taxon>
        <taxon>PACMAD clade</taxon>
        <taxon>Panicoideae</taxon>
        <taxon>Andropogonodae</taxon>
        <taxon>Paspaleae</taxon>
        <taxon>Paspalinae</taxon>
        <taxon>Paspalum</taxon>
    </lineage>
</organism>
<dbReference type="EMBL" id="CP144751">
    <property type="protein sequence ID" value="WVZ86471.1"/>
    <property type="molecule type" value="Genomic_DNA"/>
</dbReference>
<evidence type="ECO:0000259" key="4">
    <source>
        <dbReference type="Pfam" id="PF00685"/>
    </source>
</evidence>
<accession>A0AAQ3X6E8</accession>
<gene>
    <name evidence="5" type="ORF">U9M48_033241</name>
</gene>
<dbReference type="SUPFAM" id="SSF52540">
    <property type="entry name" value="P-loop containing nucleoside triphosphate hydrolases"/>
    <property type="match status" value="1"/>
</dbReference>
<evidence type="ECO:0000256" key="3">
    <source>
        <dbReference type="RuleBase" id="RU361155"/>
    </source>
</evidence>
<feature type="domain" description="Sulfotransferase" evidence="4">
    <location>
        <begin position="101"/>
        <end position="372"/>
    </location>
</feature>
<dbReference type="PANTHER" id="PTHR11783">
    <property type="entry name" value="SULFOTRANSFERASE SULT"/>
    <property type="match status" value="1"/>
</dbReference>
<comment type="similarity">
    <text evidence="1 3">Belongs to the sulfotransferase 1 family.</text>
</comment>
<protein>
    <recommendedName>
        <fullName evidence="3">Sulfotransferase</fullName>
        <ecNumber evidence="3">2.8.2.-</ecNumber>
    </recommendedName>
</protein>